<feature type="region of interest" description="Disordered" evidence="7">
    <location>
        <begin position="611"/>
        <end position="635"/>
    </location>
</feature>
<proteinExistence type="inferred from homology"/>
<evidence type="ECO:0000256" key="2">
    <source>
        <dbReference type="ARBA" id="ARBA00008035"/>
    </source>
</evidence>
<feature type="domain" description="Enhancer of polycomb-like N-terminal" evidence="8">
    <location>
        <begin position="7"/>
        <end position="139"/>
    </location>
</feature>
<keyword evidence="3 6" id="KW-0805">Transcription regulation</keyword>
<dbReference type="InterPro" id="IPR024943">
    <property type="entry name" value="Enhancer_polycomb"/>
</dbReference>
<protein>
    <recommendedName>
        <fullName evidence="6">Enhancer of polycomb-like protein</fullName>
    </recommendedName>
</protein>
<accession>A0ABD0YWV0</accession>
<evidence type="ECO:0000256" key="1">
    <source>
        <dbReference type="ARBA" id="ARBA00004123"/>
    </source>
</evidence>
<evidence type="ECO:0000256" key="7">
    <source>
        <dbReference type="SAM" id="MobiDB-lite"/>
    </source>
</evidence>
<comment type="caution">
    <text evidence="9">The sequence shown here is derived from an EMBL/GenBank/DDBJ whole genome shotgun (WGS) entry which is preliminary data.</text>
</comment>
<name>A0ABD0YWV0_9HEMI</name>
<evidence type="ECO:0000256" key="3">
    <source>
        <dbReference type="ARBA" id="ARBA00023015"/>
    </source>
</evidence>
<evidence type="ECO:0000256" key="5">
    <source>
        <dbReference type="ARBA" id="ARBA00023242"/>
    </source>
</evidence>
<comment type="subcellular location">
    <subcellularLocation>
        <location evidence="1 6">Nucleus</location>
    </subcellularLocation>
</comment>
<feature type="region of interest" description="Disordered" evidence="7">
    <location>
        <begin position="560"/>
        <end position="599"/>
    </location>
</feature>
<dbReference type="InterPro" id="IPR019542">
    <property type="entry name" value="Enhancer_polycomb-like_N"/>
</dbReference>
<feature type="region of interest" description="Disordered" evidence="7">
    <location>
        <begin position="187"/>
        <end position="208"/>
    </location>
</feature>
<sequence>MSKLSFRARALDASKPLPIYMSEELPDLPEYSAINRAVPQMPSGMEKEEECEHHLQRAIVTGLIIPTPEVTKVDDTTMYDRLYPPTYKQPRQLIRMQPFAMEEDYPDYDIDSEDEKWITMQKLDISPRKFEEMMDRLEKNCAQNFATQDRKELLLKDDDELSIAIYDYWLSKRLKTQPQPLVPSVKTEVNNRTTGGGSGGPNSNSNPYLAFRRRTEKMQTRKNRKNDEASYEKMIKLRRDLSRALNLLELVKRRENTKRQLLYVTIQLYEKRYQANDLSGALLAEVSALKSSRPAFTPLYTNQYTPNHSTWPIKPPKEEVGLSRKEKRQYKKRKHKGVCVSSSIGSGISGLMSGGNISSGEEDLGVATPASPVSPTHQVAFPFLRNKNCTYQAPLSGGKIGNWGWCGPEEGGSGEERYRFSLTSVCLPHKKCIGLARRRLGRGGRVVIDRAGPSLDDFWASLDFTIHDSFQPSEQPLLISYRVMISFRRHFQPKSPTTARVPSSSESEEVDIEALPAVSGPSSLSLQVESLTDSEVTSVELDLSELFPELECEVLRQELGASSGSGSGSGGGGGGGGGGGTRGGGGGVQRKSPGGGSSLFERWVETTTNIATTNFPEKRRTHQPQPPPPPPAPTLLDRLFSDMSSESVVQKTVSSSASECEFVGSSAFNVTDGKDRTRTGRVVNQPVYQCVPTTLSNGPINSHNDRKCFPKVLNYLLFLQSIEL</sequence>
<reference evidence="9 10" key="1">
    <citation type="submission" date="2024-07" db="EMBL/GenBank/DDBJ databases">
        <title>Chromosome-level genome assembly of the water stick insect Ranatra chinensis (Heteroptera: Nepidae).</title>
        <authorList>
            <person name="Liu X."/>
        </authorList>
    </citation>
    <scope>NUCLEOTIDE SEQUENCE [LARGE SCALE GENOMIC DNA]</scope>
    <source>
        <strain evidence="9">Cailab_2021Rc</strain>
        <tissue evidence="9">Muscle</tissue>
    </source>
</reference>
<dbReference type="Pfam" id="PF10513">
    <property type="entry name" value="EPL1"/>
    <property type="match status" value="1"/>
</dbReference>
<feature type="compositionally biased region" description="Pro residues" evidence="7">
    <location>
        <begin position="624"/>
        <end position="633"/>
    </location>
</feature>
<keyword evidence="10" id="KW-1185">Reference proteome</keyword>
<dbReference type="PANTHER" id="PTHR14898">
    <property type="entry name" value="ENHANCER OF POLYCOMB"/>
    <property type="match status" value="1"/>
</dbReference>
<dbReference type="GO" id="GO:0005634">
    <property type="term" value="C:nucleus"/>
    <property type="evidence" value="ECO:0007669"/>
    <property type="project" value="UniProtKB-SubCell"/>
</dbReference>
<evidence type="ECO:0000256" key="6">
    <source>
        <dbReference type="RuleBase" id="RU361124"/>
    </source>
</evidence>
<evidence type="ECO:0000313" key="9">
    <source>
        <dbReference type="EMBL" id="KAL1140417.1"/>
    </source>
</evidence>
<dbReference type="GO" id="GO:0035267">
    <property type="term" value="C:NuA4 histone acetyltransferase complex"/>
    <property type="evidence" value="ECO:0007669"/>
    <property type="project" value="UniProtKB-ARBA"/>
</dbReference>
<comment type="similarity">
    <text evidence="2 6">Belongs to the enhancer of polycomb family.</text>
</comment>
<dbReference type="AlphaFoldDB" id="A0ABD0YWV0"/>
<gene>
    <name evidence="9" type="ORF">AAG570_000349</name>
</gene>
<evidence type="ECO:0000256" key="4">
    <source>
        <dbReference type="ARBA" id="ARBA00023163"/>
    </source>
</evidence>
<dbReference type="EMBL" id="JBFDAA010000001">
    <property type="protein sequence ID" value="KAL1140417.1"/>
    <property type="molecule type" value="Genomic_DNA"/>
</dbReference>
<organism evidence="9 10">
    <name type="scientific">Ranatra chinensis</name>
    <dbReference type="NCBI Taxonomy" id="642074"/>
    <lineage>
        <taxon>Eukaryota</taxon>
        <taxon>Metazoa</taxon>
        <taxon>Ecdysozoa</taxon>
        <taxon>Arthropoda</taxon>
        <taxon>Hexapoda</taxon>
        <taxon>Insecta</taxon>
        <taxon>Pterygota</taxon>
        <taxon>Neoptera</taxon>
        <taxon>Paraneoptera</taxon>
        <taxon>Hemiptera</taxon>
        <taxon>Heteroptera</taxon>
        <taxon>Panheteroptera</taxon>
        <taxon>Nepomorpha</taxon>
        <taxon>Nepidae</taxon>
        <taxon>Ranatrinae</taxon>
        <taxon>Ranatra</taxon>
    </lineage>
</organism>
<evidence type="ECO:0000259" key="8">
    <source>
        <dbReference type="Pfam" id="PF10513"/>
    </source>
</evidence>
<dbReference type="Proteomes" id="UP001558652">
    <property type="component" value="Unassembled WGS sequence"/>
</dbReference>
<keyword evidence="4 6" id="KW-0804">Transcription</keyword>
<keyword evidence="5 6" id="KW-0539">Nucleus</keyword>
<evidence type="ECO:0000313" key="10">
    <source>
        <dbReference type="Proteomes" id="UP001558652"/>
    </source>
</evidence>
<feature type="compositionally biased region" description="Gly residues" evidence="7">
    <location>
        <begin position="563"/>
        <end position="597"/>
    </location>
</feature>